<name>A0A7X0RY60_9BACL</name>
<dbReference type="AlphaFoldDB" id="A0A7X0RY60"/>
<dbReference type="Proteomes" id="UP000547209">
    <property type="component" value="Unassembled WGS sequence"/>
</dbReference>
<evidence type="ECO:0000313" key="2">
    <source>
        <dbReference type="Proteomes" id="UP000547209"/>
    </source>
</evidence>
<gene>
    <name evidence="1" type="ORF">H7C19_28485</name>
</gene>
<protein>
    <submittedName>
        <fullName evidence="1">Uncharacterized protein</fullName>
    </submittedName>
</protein>
<organism evidence="1 2">
    <name type="scientific">Cohnella nanjingensis</name>
    <dbReference type="NCBI Taxonomy" id="1387779"/>
    <lineage>
        <taxon>Bacteria</taxon>
        <taxon>Bacillati</taxon>
        <taxon>Bacillota</taxon>
        <taxon>Bacilli</taxon>
        <taxon>Bacillales</taxon>
        <taxon>Paenibacillaceae</taxon>
        <taxon>Cohnella</taxon>
    </lineage>
</organism>
<comment type="caution">
    <text evidence="1">The sequence shown here is derived from an EMBL/GenBank/DDBJ whole genome shotgun (WGS) entry which is preliminary data.</text>
</comment>
<keyword evidence="2" id="KW-1185">Reference proteome</keyword>
<sequence length="162" mass="18609">MKHASVTAIAGHGLPWNSQWVRISNENRRNRLSPISIFQEQITGIPMRFPASEETGNGPKKLFERYYTRRILNEKGVSIHTFFDAFPCGMFEFKPKQFEIGTINKYATNESSNLPNLFSNKYKKGTKLLKIMNVETSDFIAVQDDGKFYKAEKMEGMKTEAN</sequence>
<proteinExistence type="predicted"/>
<accession>A0A7X0RY60</accession>
<evidence type="ECO:0000313" key="1">
    <source>
        <dbReference type="EMBL" id="MBB6674626.1"/>
    </source>
</evidence>
<dbReference type="RefSeq" id="WP_185672489.1">
    <property type="nucleotide sequence ID" value="NZ_JACJVP010000050.1"/>
</dbReference>
<dbReference type="EMBL" id="JACJVP010000050">
    <property type="protein sequence ID" value="MBB6674626.1"/>
    <property type="molecule type" value="Genomic_DNA"/>
</dbReference>
<reference evidence="1 2" key="1">
    <citation type="submission" date="2020-08" db="EMBL/GenBank/DDBJ databases">
        <title>Cohnella phylogeny.</title>
        <authorList>
            <person name="Dunlap C."/>
        </authorList>
    </citation>
    <scope>NUCLEOTIDE SEQUENCE [LARGE SCALE GENOMIC DNA]</scope>
    <source>
        <strain evidence="1 2">DSM 28246</strain>
    </source>
</reference>